<dbReference type="PANTHER" id="PTHR12560">
    <property type="entry name" value="LONGEVITY ASSURANCE FACTOR 1 LAG1"/>
    <property type="match status" value="1"/>
</dbReference>
<dbReference type="Pfam" id="PF03798">
    <property type="entry name" value="TRAM_LAG1_CLN8"/>
    <property type="match status" value="1"/>
</dbReference>
<dbReference type="PROSITE" id="PS50922">
    <property type="entry name" value="TLC"/>
    <property type="match status" value="1"/>
</dbReference>
<evidence type="ECO:0000256" key="5">
    <source>
        <dbReference type="ARBA" id="ARBA00022989"/>
    </source>
</evidence>
<dbReference type="GO" id="GO:0046513">
    <property type="term" value="P:ceramide biosynthetic process"/>
    <property type="evidence" value="ECO:0007669"/>
    <property type="project" value="InterPro"/>
</dbReference>
<gene>
    <name evidence="10" type="ORF">MN116_002835</name>
</gene>
<dbReference type="InterPro" id="IPR016439">
    <property type="entry name" value="Lag1/Lac1-like"/>
</dbReference>
<comment type="caution">
    <text evidence="10">The sequence shown here is derived from an EMBL/GenBank/DDBJ whole genome shotgun (WGS) entry which is preliminary data.</text>
</comment>
<feature type="domain" description="TLC" evidence="9">
    <location>
        <begin position="157"/>
        <end position="378"/>
    </location>
</feature>
<evidence type="ECO:0000256" key="8">
    <source>
        <dbReference type="SAM" id="Phobius"/>
    </source>
</evidence>
<dbReference type="PANTHER" id="PTHR12560:SF58">
    <property type="entry name" value="CERAMIDE SYNTHASE 1"/>
    <property type="match status" value="1"/>
</dbReference>
<dbReference type="Proteomes" id="UP001292079">
    <property type="component" value="Unassembled WGS sequence"/>
</dbReference>
<evidence type="ECO:0000256" key="2">
    <source>
        <dbReference type="ARBA" id="ARBA00004760"/>
    </source>
</evidence>
<dbReference type="AlphaFoldDB" id="A0AAE2D6P1"/>
<reference evidence="10" key="2">
    <citation type="journal article" date="2023" name="Infect Dis Poverty">
        <title>Chromosome-scale genome of the human blood fluke Schistosoma mekongi and its implications for public health.</title>
        <authorList>
            <person name="Zhou M."/>
            <person name="Xu L."/>
            <person name="Xu D."/>
            <person name="Chen W."/>
            <person name="Khan J."/>
            <person name="Hu Y."/>
            <person name="Huang H."/>
            <person name="Wei H."/>
            <person name="Zhang Y."/>
            <person name="Chusongsang P."/>
            <person name="Tanasarnprasert K."/>
            <person name="Hu X."/>
            <person name="Limpanont Y."/>
            <person name="Lv Z."/>
        </authorList>
    </citation>
    <scope>NUCLEOTIDE SEQUENCE</scope>
    <source>
        <strain evidence="10">LV_2022a</strain>
    </source>
</reference>
<dbReference type="InterPro" id="IPR006634">
    <property type="entry name" value="TLC-dom"/>
</dbReference>
<protein>
    <recommendedName>
        <fullName evidence="9">TLC domain-containing protein</fullName>
    </recommendedName>
</protein>
<proteinExistence type="predicted"/>
<keyword evidence="11" id="KW-1185">Reference proteome</keyword>
<feature type="transmembrane region" description="Helical" evidence="8">
    <location>
        <begin position="118"/>
        <end position="137"/>
    </location>
</feature>
<keyword evidence="6 7" id="KW-0472">Membrane</keyword>
<evidence type="ECO:0000259" key="9">
    <source>
        <dbReference type="PROSITE" id="PS50922"/>
    </source>
</evidence>
<comment type="pathway">
    <text evidence="3">Sphingolipid metabolism.</text>
</comment>
<feature type="transmembrane region" description="Helical" evidence="8">
    <location>
        <begin position="12"/>
        <end position="30"/>
    </location>
</feature>
<reference evidence="10" key="1">
    <citation type="submission" date="2022-04" db="EMBL/GenBank/DDBJ databases">
        <authorList>
            <person name="Xu L."/>
            <person name="Lv Z."/>
        </authorList>
    </citation>
    <scope>NUCLEOTIDE SEQUENCE</scope>
    <source>
        <strain evidence="10">LV_2022a</strain>
    </source>
</reference>
<evidence type="ECO:0000256" key="7">
    <source>
        <dbReference type="PROSITE-ProRule" id="PRU00205"/>
    </source>
</evidence>
<dbReference type="GO" id="GO:0016020">
    <property type="term" value="C:membrane"/>
    <property type="evidence" value="ECO:0007669"/>
    <property type="project" value="UniProtKB-SubCell"/>
</dbReference>
<evidence type="ECO:0000313" key="10">
    <source>
        <dbReference type="EMBL" id="KAK4473468.1"/>
    </source>
</evidence>
<accession>A0AAE2D6P1</accession>
<keyword evidence="5 8" id="KW-1133">Transmembrane helix</keyword>
<feature type="transmembrane region" description="Helical" evidence="8">
    <location>
        <begin position="304"/>
        <end position="323"/>
    </location>
</feature>
<feature type="transmembrane region" description="Helical" evidence="8">
    <location>
        <begin position="166"/>
        <end position="184"/>
    </location>
</feature>
<comment type="subcellular location">
    <subcellularLocation>
        <location evidence="1">Membrane</location>
        <topology evidence="1">Multi-pass membrane protein</topology>
    </subcellularLocation>
</comment>
<evidence type="ECO:0000256" key="4">
    <source>
        <dbReference type="ARBA" id="ARBA00022692"/>
    </source>
</evidence>
<keyword evidence="4 7" id="KW-0812">Transmembrane</keyword>
<dbReference type="SMART" id="SM00724">
    <property type="entry name" value="TLC"/>
    <property type="match status" value="1"/>
</dbReference>
<sequence>MIESMFQSVKYVYFLLFIFYTTTYCQSTIFDPETGKHYPISDASRIEDIPFILPDPDPMEYPPEFLNSLLKHCDDPMPGYIEMFSKAWIAFKEMGFSRSNHPSSLFFFLRIISAIRPLQVFHAILTAFALTALRIYIRRRTFVKLISDVGVTPETANKLAESGWKCFCFLTMWLFSLKIVILSGRTDFQYPLRAFRDIKFEVGFFDIPTPPDYYWFYTLQLGFYLHSFWSVFFMDLWRRDSYVLVLHHCLSLILLESSLLLRLHRMGVLVLFLHDICDVFLEFGKVNIYLRIRHGKTYPIHMTLANIFFVLFVISWVVLRLYLYPLKVLHATSWGVYISLVGRESRGFLFFNSMLWGLFLMHIYWFMFIIRMAFRLLTSPLEACEDVREVQDSTKNIDDKNGYNHKISPETVLNSYHISSTDADVNDTSTILKQIKRISNNNNSDKSLTNGTTCLSSNKHN</sequence>
<dbReference type="GO" id="GO:0050291">
    <property type="term" value="F:sphingosine N-acyltransferase activity"/>
    <property type="evidence" value="ECO:0007669"/>
    <property type="project" value="InterPro"/>
</dbReference>
<name>A0AAE2D6P1_SCHME</name>
<evidence type="ECO:0000313" key="11">
    <source>
        <dbReference type="Proteomes" id="UP001292079"/>
    </source>
</evidence>
<dbReference type="EMBL" id="JALJAT010000002">
    <property type="protein sequence ID" value="KAK4473468.1"/>
    <property type="molecule type" value="Genomic_DNA"/>
</dbReference>
<evidence type="ECO:0000256" key="1">
    <source>
        <dbReference type="ARBA" id="ARBA00004141"/>
    </source>
</evidence>
<feature type="transmembrane region" description="Helical" evidence="8">
    <location>
        <begin position="214"/>
        <end position="234"/>
    </location>
</feature>
<feature type="transmembrane region" description="Helical" evidence="8">
    <location>
        <begin position="349"/>
        <end position="370"/>
    </location>
</feature>
<evidence type="ECO:0000256" key="6">
    <source>
        <dbReference type="ARBA" id="ARBA00023136"/>
    </source>
</evidence>
<comment type="pathway">
    <text evidence="2">Lipid metabolism; sphingolipid metabolism.</text>
</comment>
<evidence type="ECO:0000256" key="3">
    <source>
        <dbReference type="ARBA" id="ARBA00004991"/>
    </source>
</evidence>
<organism evidence="10 11">
    <name type="scientific">Schistosoma mekongi</name>
    <name type="common">Parasitic worm</name>
    <dbReference type="NCBI Taxonomy" id="38744"/>
    <lineage>
        <taxon>Eukaryota</taxon>
        <taxon>Metazoa</taxon>
        <taxon>Spiralia</taxon>
        <taxon>Lophotrochozoa</taxon>
        <taxon>Platyhelminthes</taxon>
        <taxon>Trematoda</taxon>
        <taxon>Digenea</taxon>
        <taxon>Strigeidida</taxon>
        <taxon>Schistosomatoidea</taxon>
        <taxon>Schistosomatidae</taxon>
        <taxon>Schistosoma</taxon>
    </lineage>
</organism>